<evidence type="ECO:0000313" key="1">
    <source>
        <dbReference type="EMBL" id="OMO95645.1"/>
    </source>
</evidence>
<feature type="non-terminal residue" evidence="1">
    <location>
        <position position="57"/>
    </location>
</feature>
<keyword evidence="2" id="KW-1185">Reference proteome</keyword>
<gene>
    <name evidence="1" type="ORF">CCACVL1_05334</name>
</gene>
<sequence>MGLTGWLRPQLIINRFANAYKRKSVVGLLPKKIKSLVQALPQECGIDLKISATADCS</sequence>
<accession>A0A1R3JLF4</accession>
<reference evidence="1 2" key="1">
    <citation type="submission" date="2013-09" db="EMBL/GenBank/DDBJ databases">
        <title>Corchorus capsularis genome sequencing.</title>
        <authorList>
            <person name="Alam M."/>
            <person name="Haque M.S."/>
            <person name="Islam M.S."/>
            <person name="Emdad E.M."/>
            <person name="Islam M.M."/>
            <person name="Ahmed B."/>
            <person name="Halim A."/>
            <person name="Hossen Q.M.M."/>
            <person name="Hossain M.Z."/>
            <person name="Ahmed R."/>
            <person name="Khan M.M."/>
            <person name="Islam R."/>
            <person name="Rashid M.M."/>
            <person name="Khan S.A."/>
            <person name="Rahman M.S."/>
            <person name="Alam M."/>
        </authorList>
    </citation>
    <scope>NUCLEOTIDE SEQUENCE [LARGE SCALE GENOMIC DNA]</scope>
    <source>
        <strain evidence="2">cv. CVL-1</strain>
        <tissue evidence="1">Whole seedling</tissue>
    </source>
</reference>
<dbReference type="AlphaFoldDB" id="A0A1R3JLF4"/>
<dbReference type="Gramene" id="OMO95645">
    <property type="protein sequence ID" value="OMO95645"/>
    <property type="gene ID" value="CCACVL1_05334"/>
</dbReference>
<name>A0A1R3JLF4_COCAP</name>
<comment type="caution">
    <text evidence="1">The sequence shown here is derived from an EMBL/GenBank/DDBJ whole genome shotgun (WGS) entry which is preliminary data.</text>
</comment>
<dbReference type="Proteomes" id="UP000188268">
    <property type="component" value="Unassembled WGS sequence"/>
</dbReference>
<dbReference type="EMBL" id="AWWV01007610">
    <property type="protein sequence ID" value="OMO95645.1"/>
    <property type="molecule type" value="Genomic_DNA"/>
</dbReference>
<organism evidence="1 2">
    <name type="scientific">Corchorus capsularis</name>
    <name type="common">Jute</name>
    <dbReference type="NCBI Taxonomy" id="210143"/>
    <lineage>
        <taxon>Eukaryota</taxon>
        <taxon>Viridiplantae</taxon>
        <taxon>Streptophyta</taxon>
        <taxon>Embryophyta</taxon>
        <taxon>Tracheophyta</taxon>
        <taxon>Spermatophyta</taxon>
        <taxon>Magnoliopsida</taxon>
        <taxon>eudicotyledons</taxon>
        <taxon>Gunneridae</taxon>
        <taxon>Pentapetalae</taxon>
        <taxon>rosids</taxon>
        <taxon>malvids</taxon>
        <taxon>Malvales</taxon>
        <taxon>Malvaceae</taxon>
        <taxon>Grewioideae</taxon>
        <taxon>Apeibeae</taxon>
        <taxon>Corchorus</taxon>
    </lineage>
</organism>
<evidence type="ECO:0000313" key="2">
    <source>
        <dbReference type="Proteomes" id="UP000188268"/>
    </source>
</evidence>
<protein>
    <submittedName>
        <fullName evidence="1">Uncharacterized protein</fullName>
    </submittedName>
</protein>
<proteinExistence type="predicted"/>